<comment type="pathway">
    <text evidence="1 8">Protein modification; [NiFe] hydrogenase maturation.</text>
</comment>
<dbReference type="PROSITE" id="PS51160">
    <property type="entry name" value="ACYLPHOSPHATASE_3"/>
    <property type="match status" value="1"/>
</dbReference>
<dbReference type="PANTHER" id="PTHR42959:SF1">
    <property type="entry name" value="CARBAMOYLTRANSFERASE HYPF"/>
    <property type="match status" value="1"/>
</dbReference>
<sequence>MTAVRIRVCGIVQGVGYRPFVWRLATELGILGWVRNDAQGVEIAAEGDGVERFVERLKSEAPPLARVDSVTASVAAIEGHVDFLIAHTEASGRAATAIGPDSAVCGDCLADMFGPENRRWRYAFTNCTHCGPRYTITRNLPYDRPQTSMAGFVMCPDCRAEYDSPADRRFHAQPNACPACGPRLALVEAGGATLAGDAITATLRLLRDGKIVAIKGLGGYHLACDATNAAAVAALRSRKQREEKPFAAMLANVASIAPYAAASEAERALLESAERPIVLLHKAAGADARLAGIAPGLAWLGVMLPYTPLQWLLFHEAAGQPAGIDWVAAPQPLALVMTSANPGGEPIVRDDDEALRRLAGIADAFLTHDRAIVTRCDDSVLRLPGPQFIRRARGFTPRAIRLASAGPSVLAVGGYLKNTVCLTRDDEAFVSQHIGDLDNAPSCAMLEETVERLIDLLEIEPTVVAHDLHPDFFSSRYAATFAAERGLPLVPVQHHHAHIAAIAAEHGIGQPLLGLALDGVGLGTDKGIWGGELLRVDGRQFERLGHLREIRLPGGDRAAREPWRMAAAALHLLGRGDEIEQRYSGKASLRQMLERGVNSPPTSSCGRWFDAAAGLLGVRDVAAFEGQAAMLLEGLAEVHGAVAPLADGYAIDAAGALDLAPLLARLCDEKDAGFGAALFHATLAQALAKWTLQSAMATGIRRVALGGGCFLNRILAAGVRRALEDAGIEVLEARQVPPNDGGLSLGQAWIAMKGKD</sequence>
<dbReference type="Proteomes" id="UP000268908">
    <property type="component" value="Unassembled WGS sequence"/>
</dbReference>
<evidence type="ECO:0000256" key="3">
    <source>
        <dbReference type="ARBA" id="ARBA00022598"/>
    </source>
</evidence>
<reference evidence="12 13" key="1">
    <citation type="submission" date="2018-10" db="EMBL/GenBank/DDBJ databases">
        <title>Genomic Encyclopedia of Type Strains, Phase IV (KMG-IV): sequencing the most valuable type-strain genomes for metagenomic binning, comparative biology and taxonomic classification.</title>
        <authorList>
            <person name="Goeker M."/>
        </authorList>
    </citation>
    <scope>NUCLEOTIDE SEQUENCE [LARGE SCALE GENOMIC DNA]</scope>
    <source>
        <strain evidence="12 13">DSM 26916</strain>
    </source>
</reference>
<evidence type="ECO:0000256" key="9">
    <source>
        <dbReference type="PROSITE-ProRule" id="PRU00520"/>
    </source>
</evidence>
<accession>A0A497X844</accession>
<keyword evidence="4" id="KW-0479">Metal-binding</keyword>
<evidence type="ECO:0000313" key="13">
    <source>
        <dbReference type="Proteomes" id="UP000268908"/>
    </source>
</evidence>
<dbReference type="Pfam" id="PF00708">
    <property type="entry name" value="Acylphosphatase"/>
    <property type="match status" value="1"/>
</dbReference>
<dbReference type="GO" id="GO:0003725">
    <property type="term" value="F:double-stranded RNA binding"/>
    <property type="evidence" value="ECO:0007669"/>
    <property type="project" value="InterPro"/>
</dbReference>
<dbReference type="UniPathway" id="UPA00335"/>
<name>A0A497X844_9PROT</name>
<comment type="similarity">
    <text evidence="2 8">Belongs to the carbamoyltransferase HypF family.</text>
</comment>
<comment type="caution">
    <text evidence="12">The sequence shown here is derived from an EMBL/GenBank/DDBJ whole genome shotgun (WGS) entry which is preliminary data.</text>
</comment>
<dbReference type="PIRSF" id="PIRSF006256">
    <property type="entry name" value="CMPcnvr_hdrg_mat"/>
    <property type="match status" value="1"/>
</dbReference>
<dbReference type="InterPro" id="IPR001792">
    <property type="entry name" value="Acylphosphatase-like_dom"/>
</dbReference>
<dbReference type="SUPFAM" id="SSF54975">
    <property type="entry name" value="Acylphosphatase/BLUF domain-like"/>
    <property type="match status" value="1"/>
</dbReference>
<dbReference type="RefSeq" id="WP_121243337.1">
    <property type="nucleotide sequence ID" value="NZ_BHVV01000004.1"/>
</dbReference>
<dbReference type="InterPro" id="IPR041440">
    <property type="entry name" value="HypF_C"/>
</dbReference>
<feature type="domain" description="YrdC-like" evidence="11">
    <location>
        <begin position="196"/>
        <end position="394"/>
    </location>
</feature>
<dbReference type="Gene3D" id="3.90.870.50">
    <property type="match status" value="1"/>
</dbReference>
<evidence type="ECO:0000256" key="6">
    <source>
        <dbReference type="ARBA" id="ARBA00022833"/>
    </source>
</evidence>
<dbReference type="GO" id="GO:0016874">
    <property type="term" value="F:ligase activity"/>
    <property type="evidence" value="ECO:0007669"/>
    <property type="project" value="UniProtKB-UniRule"/>
</dbReference>
<dbReference type="GO" id="GO:0016743">
    <property type="term" value="F:carboxyl- or carbamoyltransferase activity"/>
    <property type="evidence" value="ECO:0007669"/>
    <property type="project" value="UniProtKB-UniRule"/>
</dbReference>
<evidence type="ECO:0000256" key="7">
    <source>
        <dbReference type="ARBA" id="ARBA00048220"/>
    </source>
</evidence>
<dbReference type="Pfam" id="PF22521">
    <property type="entry name" value="HypF_C_2"/>
    <property type="match status" value="1"/>
</dbReference>
<keyword evidence="9" id="KW-0378">Hydrolase</keyword>
<dbReference type="OrthoDB" id="9808093at2"/>
<dbReference type="NCBIfam" id="TIGR00143">
    <property type="entry name" value="hypF"/>
    <property type="match status" value="1"/>
</dbReference>
<gene>
    <name evidence="12" type="ORF">DFR35_2848</name>
</gene>
<evidence type="ECO:0000313" key="12">
    <source>
        <dbReference type="EMBL" id="RLJ61644.1"/>
    </source>
</evidence>
<evidence type="ECO:0000259" key="10">
    <source>
        <dbReference type="PROSITE" id="PS51160"/>
    </source>
</evidence>
<dbReference type="PROSITE" id="PS51163">
    <property type="entry name" value="YRDC"/>
    <property type="match status" value="1"/>
</dbReference>
<evidence type="ECO:0000256" key="5">
    <source>
        <dbReference type="ARBA" id="ARBA00022771"/>
    </source>
</evidence>
<dbReference type="GO" id="GO:0008270">
    <property type="term" value="F:zinc ion binding"/>
    <property type="evidence" value="ECO:0007669"/>
    <property type="project" value="UniProtKB-KW"/>
</dbReference>
<dbReference type="InterPro" id="IPR011125">
    <property type="entry name" value="Znf_HypF"/>
</dbReference>
<keyword evidence="13" id="KW-1185">Reference proteome</keyword>
<feature type="active site" evidence="9">
    <location>
        <position position="18"/>
    </location>
</feature>
<dbReference type="InterPro" id="IPR017945">
    <property type="entry name" value="DHBP_synth_RibB-like_a/b_dom"/>
</dbReference>
<dbReference type="Pfam" id="PF17788">
    <property type="entry name" value="HypF_C"/>
    <property type="match status" value="1"/>
</dbReference>
<dbReference type="Gene3D" id="3.30.420.40">
    <property type="match status" value="1"/>
</dbReference>
<dbReference type="EMBL" id="RCCI01000009">
    <property type="protein sequence ID" value="RLJ61644.1"/>
    <property type="molecule type" value="Genomic_DNA"/>
</dbReference>
<dbReference type="PANTHER" id="PTHR42959">
    <property type="entry name" value="CARBAMOYLTRANSFERASE"/>
    <property type="match status" value="1"/>
</dbReference>
<evidence type="ECO:0000259" key="11">
    <source>
        <dbReference type="PROSITE" id="PS51163"/>
    </source>
</evidence>
<dbReference type="Pfam" id="PF01300">
    <property type="entry name" value="Sua5_yciO_yrdC"/>
    <property type="match status" value="1"/>
</dbReference>
<keyword evidence="3" id="KW-0436">Ligase</keyword>
<evidence type="ECO:0000256" key="4">
    <source>
        <dbReference type="ARBA" id="ARBA00022723"/>
    </source>
</evidence>
<dbReference type="GO" id="GO:0051604">
    <property type="term" value="P:protein maturation"/>
    <property type="evidence" value="ECO:0007669"/>
    <property type="project" value="TreeGrafter"/>
</dbReference>
<proteinExistence type="inferred from homology"/>
<comment type="catalytic activity">
    <reaction evidence="9">
        <text>an acyl phosphate + H2O = a carboxylate + phosphate + H(+)</text>
        <dbReference type="Rhea" id="RHEA:14965"/>
        <dbReference type="ChEBI" id="CHEBI:15377"/>
        <dbReference type="ChEBI" id="CHEBI:15378"/>
        <dbReference type="ChEBI" id="CHEBI:29067"/>
        <dbReference type="ChEBI" id="CHEBI:43474"/>
        <dbReference type="ChEBI" id="CHEBI:59918"/>
        <dbReference type="EC" id="3.6.1.7"/>
    </reaction>
</comment>
<protein>
    <recommendedName>
        <fullName evidence="8">Carbamoyltransferase HypF</fullName>
        <ecNumber evidence="8">6.2.-.-</ecNumber>
    </recommendedName>
</protein>
<comment type="function">
    <text evidence="8">Involved in the maturation of [NiFe] hydrogenases. Along with HypE, it catalyzes the synthesis of the CN ligands of the active site iron of [NiFe]-hydrogenases. HypF functions as a carbamoyl transferase using carbamoylphosphate as a substrate and transferring the carboxamido moiety in an ATP-dependent reaction to the thiolate of the C-terminal cysteine of HypE yielding a protein-S-carboxamide.</text>
</comment>
<dbReference type="SUPFAM" id="SSF55821">
    <property type="entry name" value="YrdC/RibB"/>
    <property type="match status" value="1"/>
</dbReference>
<dbReference type="InterPro" id="IPR004421">
    <property type="entry name" value="Carbamoyltransferase_HypF"/>
</dbReference>
<dbReference type="Gene3D" id="3.30.110.120">
    <property type="match status" value="1"/>
</dbReference>
<feature type="domain" description="Acylphosphatase-like" evidence="10">
    <location>
        <begin position="3"/>
        <end position="87"/>
    </location>
</feature>
<dbReference type="InterPro" id="IPR051060">
    <property type="entry name" value="Carbamoyltrans_HypF-like"/>
</dbReference>
<evidence type="ECO:0000256" key="8">
    <source>
        <dbReference type="PIRNR" id="PIRNR006256"/>
    </source>
</evidence>
<organism evidence="12 13">
    <name type="scientific">Sulfurisoma sediminicola</name>
    <dbReference type="NCBI Taxonomy" id="1381557"/>
    <lineage>
        <taxon>Bacteria</taxon>
        <taxon>Pseudomonadati</taxon>
        <taxon>Pseudomonadota</taxon>
        <taxon>Betaproteobacteria</taxon>
        <taxon>Nitrosomonadales</taxon>
        <taxon>Sterolibacteriaceae</taxon>
        <taxon>Sulfurisoma</taxon>
    </lineage>
</organism>
<dbReference type="InterPro" id="IPR036046">
    <property type="entry name" value="Acylphosphatase-like_dom_sf"/>
</dbReference>
<comment type="catalytic activity">
    <reaction evidence="7 8">
        <text>C-terminal L-cysteinyl-[HypE protein] + carbamoyl phosphate + ATP + H2O = C-terminal S-carboxamide-L-cysteinyl-[HypE protein] + AMP + phosphate + diphosphate + H(+)</text>
        <dbReference type="Rhea" id="RHEA:55636"/>
        <dbReference type="Rhea" id="RHEA-COMP:14247"/>
        <dbReference type="Rhea" id="RHEA-COMP:14392"/>
        <dbReference type="ChEBI" id="CHEBI:15377"/>
        <dbReference type="ChEBI" id="CHEBI:15378"/>
        <dbReference type="ChEBI" id="CHEBI:30616"/>
        <dbReference type="ChEBI" id="CHEBI:33019"/>
        <dbReference type="ChEBI" id="CHEBI:43474"/>
        <dbReference type="ChEBI" id="CHEBI:58228"/>
        <dbReference type="ChEBI" id="CHEBI:76913"/>
        <dbReference type="ChEBI" id="CHEBI:139126"/>
        <dbReference type="ChEBI" id="CHEBI:456215"/>
    </reaction>
</comment>
<dbReference type="Pfam" id="PF07503">
    <property type="entry name" value="zf-HYPF"/>
    <property type="match status" value="2"/>
</dbReference>
<keyword evidence="5" id="KW-0863">Zinc-finger</keyword>
<dbReference type="Gene3D" id="3.30.420.360">
    <property type="match status" value="1"/>
</dbReference>
<dbReference type="AlphaFoldDB" id="A0A497X844"/>
<dbReference type="InterPro" id="IPR055128">
    <property type="entry name" value="HypF_C_2"/>
</dbReference>
<dbReference type="InterPro" id="IPR006070">
    <property type="entry name" value="Sua5-like_dom"/>
</dbReference>
<dbReference type="GO" id="GO:0003998">
    <property type="term" value="F:acylphosphatase activity"/>
    <property type="evidence" value="ECO:0007669"/>
    <property type="project" value="UniProtKB-EC"/>
</dbReference>
<keyword evidence="6" id="KW-0862">Zinc</keyword>
<evidence type="ECO:0000256" key="1">
    <source>
        <dbReference type="ARBA" id="ARBA00004711"/>
    </source>
</evidence>
<feature type="active site" evidence="9">
    <location>
        <position position="36"/>
    </location>
</feature>
<dbReference type="EC" id="6.2.-.-" evidence="8"/>
<evidence type="ECO:0000256" key="2">
    <source>
        <dbReference type="ARBA" id="ARBA00008097"/>
    </source>
</evidence>